<protein>
    <submittedName>
        <fullName evidence="1">Vgr related protein</fullName>
    </submittedName>
</protein>
<accession>A0A552UEY1</accession>
<evidence type="ECO:0000313" key="2">
    <source>
        <dbReference type="Proteomes" id="UP000317894"/>
    </source>
</evidence>
<dbReference type="AlphaFoldDB" id="A0A552UEY1"/>
<reference evidence="1 2" key="1">
    <citation type="submission" date="2019-07" db="EMBL/GenBank/DDBJ databases">
        <title>Novel species isolated from glacier.</title>
        <authorList>
            <person name="Liu Q."/>
            <person name="Xin Y.-H."/>
        </authorList>
    </citation>
    <scope>NUCLEOTIDE SEQUENCE [LARGE SCALE GENOMIC DNA]</scope>
    <source>
        <strain evidence="1 2">LB1R16</strain>
    </source>
</reference>
<sequence length="179" mass="19738">MARTNRFPRFARRDGIIRPLTAGERAIAAEVFGPALDPDPVRLRRAKWFMFQPAWVTMAPDGDIWCHPNGGVWCDDFSAGPLWQRALFVHEMTHVWQHQSGVNLILKRRPFAPYAYLPLVPGKAFTAYGIEQQAVIVEDAYRLSQGGRVGGAPPEATYAALIPFSAAAALRPAAGGWPA</sequence>
<dbReference type="RefSeq" id="WP_143554316.1">
    <property type="nucleotide sequence ID" value="NZ_VJWA01000001.1"/>
</dbReference>
<gene>
    <name evidence="1" type="ORF">FMM06_00750</name>
</gene>
<dbReference type="EMBL" id="VJWA01000001">
    <property type="protein sequence ID" value="TRW16772.1"/>
    <property type="molecule type" value="Genomic_DNA"/>
</dbReference>
<keyword evidence="2" id="KW-1185">Reference proteome</keyword>
<dbReference type="OrthoDB" id="8686772at2"/>
<name>A0A552UEY1_9SPHN</name>
<evidence type="ECO:0000313" key="1">
    <source>
        <dbReference type="EMBL" id="TRW16772.1"/>
    </source>
</evidence>
<comment type="caution">
    <text evidence="1">The sequence shown here is derived from an EMBL/GenBank/DDBJ whole genome shotgun (WGS) entry which is preliminary data.</text>
</comment>
<proteinExistence type="predicted"/>
<organism evidence="1 2">
    <name type="scientific">Glacieibacterium frigidum</name>
    <dbReference type="NCBI Taxonomy" id="2593303"/>
    <lineage>
        <taxon>Bacteria</taxon>
        <taxon>Pseudomonadati</taxon>
        <taxon>Pseudomonadota</taxon>
        <taxon>Alphaproteobacteria</taxon>
        <taxon>Sphingomonadales</taxon>
        <taxon>Sphingosinicellaceae</taxon>
        <taxon>Glacieibacterium</taxon>
    </lineage>
</organism>
<dbReference type="Proteomes" id="UP000317894">
    <property type="component" value="Unassembled WGS sequence"/>
</dbReference>